<organism evidence="9 10">
    <name type="scientific">Longivirga aurantiaca</name>
    <dbReference type="NCBI Taxonomy" id="1837743"/>
    <lineage>
        <taxon>Bacteria</taxon>
        <taxon>Bacillati</taxon>
        <taxon>Actinomycetota</taxon>
        <taxon>Actinomycetes</taxon>
        <taxon>Sporichthyales</taxon>
        <taxon>Sporichthyaceae</taxon>
        <taxon>Longivirga</taxon>
    </lineage>
</organism>
<feature type="binding site" evidence="6">
    <location>
        <position position="165"/>
    </location>
    <ligand>
        <name>substrate</name>
    </ligand>
</feature>
<evidence type="ECO:0000313" key="10">
    <source>
        <dbReference type="Proteomes" id="UP001596138"/>
    </source>
</evidence>
<feature type="binding site" evidence="6">
    <location>
        <position position="121"/>
    </location>
    <ligand>
        <name>substrate</name>
    </ligand>
</feature>
<dbReference type="PROSITE" id="PS50042">
    <property type="entry name" value="CNMP_BINDING_3"/>
    <property type="match status" value="1"/>
</dbReference>
<feature type="binding site" evidence="6">
    <location>
        <position position="196"/>
    </location>
    <ligand>
        <name>substrate</name>
    </ligand>
</feature>
<feature type="binding site" evidence="6">
    <location>
        <position position="172"/>
    </location>
    <ligand>
        <name>substrate</name>
    </ligand>
</feature>
<feature type="binding site" evidence="6">
    <location>
        <position position="248"/>
    </location>
    <ligand>
        <name>substrate</name>
    </ligand>
</feature>
<dbReference type="SUPFAM" id="SSF51206">
    <property type="entry name" value="cAMP-binding domain-like"/>
    <property type="match status" value="1"/>
</dbReference>
<dbReference type="NCBIfam" id="TIGR03814">
    <property type="entry name" value="Gln_ase"/>
    <property type="match status" value="1"/>
</dbReference>
<feature type="domain" description="Cyclic nucleotide-binding" evidence="7">
    <location>
        <begin position="475"/>
        <end position="578"/>
    </location>
</feature>
<feature type="binding site" evidence="6">
    <location>
        <position position="266"/>
    </location>
    <ligand>
        <name>substrate</name>
    </ligand>
</feature>
<dbReference type="SMART" id="SM00100">
    <property type="entry name" value="cNMP"/>
    <property type="match status" value="1"/>
</dbReference>
<feature type="binding site" evidence="6">
    <location>
        <position position="71"/>
    </location>
    <ligand>
        <name>substrate</name>
    </ligand>
</feature>
<protein>
    <recommendedName>
        <fullName evidence="3 6">Glutaminase</fullName>
        <ecNumber evidence="3 6">3.5.1.2</ecNumber>
    </recommendedName>
</protein>
<evidence type="ECO:0000313" key="9">
    <source>
        <dbReference type="EMBL" id="MFC6236431.1"/>
    </source>
</evidence>
<comment type="catalytic activity">
    <reaction evidence="5 6">
        <text>L-glutamine + H2O = L-glutamate + NH4(+)</text>
        <dbReference type="Rhea" id="RHEA:15889"/>
        <dbReference type="ChEBI" id="CHEBI:15377"/>
        <dbReference type="ChEBI" id="CHEBI:28938"/>
        <dbReference type="ChEBI" id="CHEBI:29985"/>
        <dbReference type="ChEBI" id="CHEBI:58359"/>
        <dbReference type="EC" id="3.5.1.2"/>
    </reaction>
</comment>
<dbReference type="PROSITE" id="PS50801">
    <property type="entry name" value="STAS"/>
    <property type="match status" value="1"/>
</dbReference>
<keyword evidence="6" id="KW-0007">Acetylation</keyword>
<dbReference type="HAMAP" id="MF_00313">
    <property type="entry name" value="Glutaminase"/>
    <property type="match status" value="1"/>
</dbReference>
<dbReference type="InterPro" id="IPR012338">
    <property type="entry name" value="Beta-lactam/transpept-like"/>
</dbReference>
<dbReference type="SUPFAM" id="SSF56601">
    <property type="entry name" value="beta-lactamase/transpeptidase-like"/>
    <property type="match status" value="1"/>
</dbReference>
<dbReference type="PANTHER" id="PTHR12544:SF29">
    <property type="entry name" value="GLUTAMINASE"/>
    <property type="match status" value="1"/>
</dbReference>
<dbReference type="RefSeq" id="WP_386763477.1">
    <property type="nucleotide sequence ID" value="NZ_JBHSTI010000002.1"/>
</dbReference>
<dbReference type="Proteomes" id="UP001596138">
    <property type="component" value="Unassembled WGS sequence"/>
</dbReference>
<dbReference type="InterPro" id="IPR000595">
    <property type="entry name" value="cNMP-bd_dom"/>
</dbReference>
<proteinExistence type="inferred from homology"/>
<evidence type="ECO:0000256" key="1">
    <source>
        <dbReference type="ARBA" id="ARBA00011076"/>
    </source>
</evidence>
<dbReference type="InterPro" id="IPR036513">
    <property type="entry name" value="STAS_dom_sf"/>
</dbReference>
<dbReference type="EC" id="3.5.1.2" evidence="3 6"/>
<dbReference type="PANTHER" id="PTHR12544">
    <property type="entry name" value="GLUTAMINASE"/>
    <property type="match status" value="1"/>
</dbReference>
<comment type="caution">
    <text evidence="9">The sequence shown here is derived from an EMBL/GenBank/DDBJ whole genome shotgun (WGS) entry which is preliminary data.</text>
</comment>
<dbReference type="Gene3D" id="2.60.120.10">
    <property type="entry name" value="Jelly Rolls"/>
    <property type="match status" value="1"/>
</dbReference>
<evidence type="ECO:0000256" key="4">
    <source>
        <dbReference type="ARBA" id="ARBA00022801"/>
    </source>
</evidence>
<evidence type="ECO:0000259" key="8">
    <source>
        <dbReference type="PROSITE" id="PS50801"/>
    </source>
</evidence>
<dbReference type="Gene3D" id="3.40.710.10">
    <property type="entry name" value="DD-peptidase/beta-lactamase superfamily"/>
    <property type="match status" value="1"/>
</dbReference>
<reference evidence="10" key="1">
    <citation type="journal article" date="2019" name="Int. J. Syst. Evol. Microbiol.">
        <title>The Global Catalogue of Microorganisms (GCM) 10K type strain sequencing project: providing services to taxonomists for standard genome sequencing and annotation.</title>
        <authorList>
            <consortium name="The Broad Institute Genomics Platform"/>
            <consortium name="The Broad Institute Genome Sequencing Center for Infectious Disease"/>
            <person name="Wu L."/>
            <person name="Ma J."/>
        </authorList>
    </citation>
    <scope>NUCLEOTIDE SEQUENCE [LARGE SCALE GENOMIC DNA]</scope>
    <source>
        <strain evidence="10">CGMCC 4.7317</strain>
    </source>
</reference>
<evidence type="ECO:0000259" key="7">
    <source>
        <dbReference type="PROSITE" id="PS50042"/>
    </source>
</evidence>
<dbReference type="InterPro" id="IPR002645">
    <property type="entry name" value="STAS_dom"/>
</dbReference>
<dbReference type="Gene3D" id="3.30.750.24">
    <property type="entry name" value="STAS domain"/>
    <property type="match status" value="1"/>
</dbReference>
<gene>
    <name evidence="6 9" type="primary">glsA</name>
    <name evidence="9" type="ORF">ACFQGU_00970</name>
</gene>
<evidence type="ECO:0000256" key="2">
    <source>
        <dbReference type="ARBA" id="ARBA00011881"/>
    </source>
</evidence>
<comment type="subunit">
    <text evidence="2 6">Homotetramer.</text>
</comment>
<dbReference type="Pfam" id="PF04960">
    <property type="entry name" value="Glutaminase"/>
    <property type="match status" value="1"/>
</dbReference>
<evidence type="ECO:0000256" key="6">
    <source>
        <dbReference type="HAMAP-Rule" id="MF_00313"/>
    </source>
</evidence>
<comment type="similarity">
    <text evidence="1 6">Belongs to the glutaminase family.</text>
</comment>
<name>A0ABW1SVY8_9ACTN</name>
<feature type="domain" description="STAS" evidence="8">
    <location>
        <begin position="352"/>
        <end position="430"/>
    </location>
</feature>
<evidence type="ECO:0000256" key="5">
    <source>
        <dbReference type="ARBA" id="ARBA00049534"/>
    </source>
</evidence>
<dbReference type="InterPro" id="IPR015868">
    <property type="entry name" value="Glutaminase"/>
</dbReference>
<sequence length="614" mass="65798">MSDAAPSRTRGPIETLLDEVWREVSANDEGTIATYIPELAKADPATCGISLATLDGQVYDAGVLVPFTIQSVSKPYVYALALADRGQEAVLEKVGVEPTGDPFNSISLDDRSSRAFNPMVNAGAIVTSTLVSGQTRAEQFERIHSGLSAFAGHELAIDEDVFHSERTTGDRNRAIAYLMRSAGLLDEDVDEQVEGYFRQCAVLVTARDLAVMAATLANSGINPVTGEQVVPRDVVASVLTVMATCGMYDYAGEWLYRVGIPAKSGVSGGVSAALPGQLGLGLHSPLLDSNGNSVRGVVAAELLSKRLGMHLLLPSERTRSGLRRTYRADAIRSRRGRPRAHRAVLDVEASAIVVHELVGDEGFASTELLIRAVLDDPRPARWRVLDLRRVTRIDTAAAALLLSLVDQLTADGVVVGLVEPRTMQPRTTLRALPDTVHRFADADAALEWCETELLREHGIEDDMLEGLVPLAAQELLEGLPDFAVRAIEERCTTRVITAGAIVFDEGDEADGLYFVGAGQVAADVRIKNQSGRRRLSTISAGSSFGELALVDGSTRSTRIVALEPTICHVLAPDAFAELRRRDPASAGELVLAISRSLSARLRSSTADVAAFEDS</sequence>
<accession>A0ABW1SVY8</accession>
<dbReference type="CDD" id="cd00038">
    <property type="entry name" value="CAP_ED"/>
    <property type="match status" value="1"/>
</dbReference>
<keyword evidence="10" id="KW-1185">Reference proteome</keyword>
<dbReference type="InterPro" id="IPR014710">
    <property type="entry name" value="RmlC-like_jellyroll"/>
</dbReference>
<dbReference type="EMBL" id="JBHSTI010000002">
    <property type="protein sequence ID" value="MFC6236431.1"/>
    <property type="molecule type" value="Genomic_DNA"/>
</dbReference>
<keyword evidence="4 6" id="KW-0378">Hydrolase</keyword>
<dbReference type="Pfam" id="PF00027">
    <property type="entry name" value="cNMP_binding"/>
    <property type="match status" value="1"/>
</dbReference>
<dbReference type="InterPro" id="IPR018490">
    <property type="entry name" value="cNMP-bd_dom_sf"/>
</dbReference>
<dbReference type="GO" id="GO:0004359">
    <property type="term" value="F:glutaminase activity"/>
    <property type="evidence" value="ECO:0007669"/>
    <property type="project" value="UniProtKB-EC"/>
</dbReference>
<dbReference type="SUPFAM" id="SSF52091">
    <property type="entry name" value="SpoIIaa-like"/>
    <property type="match status" value="1"/>
</dbReference>
<evidence type="ECO:0000256" key="3">
    <source>
        <dbReference type="ARBA" id="ARBA00012918"/>
    </source>
</evidence>